<dbReference type="GO" id="GO:0005886">
    <property type="term" value="C:plasma membrane"/>
    <property type="evidence" value="ECO:0007669"/>
    <property type="project" value="TreeGrafter"/>
</dbReference>
<feature type="non-terminal residue" evidence="5">
    <location>
        <position position="1"/>
    </location>
</feature>
<dbReference type="CDD" id="cd01949">
    <property type="entry name" value="GGDEF"/>
    <property type="match status" value="1"/>
</dbReference>
<dbReference type="EMBL" id="LJAM02000316">
    <property type="protein sequence ID" value="RAP70556.1"/>
    <property type="molecule type" value="Genomic_DNA"/>
</dbReference>
<accession>A0A328TRZ6</accession>
<protein>
    <recommendedName>
        <fullName evidence="2">diguanylate cyclase</fullName>
        <ecNumber evidence="2">2.7.7.65</ecNumber>
    </recommendedName>
</protein>
<dbReference type="GO" id="GO:0052621">
    <property type="term" value="F:diguanylate cyclase activity"/>
    <property type="evidence" value="ECO:0007669"/>
    <property type="project" value="UniProtKB-EC"/>
</dbReference>
<dbReference type="InterPro" id="IPR050469">
    <property type="entry name" value="Diguanylate_Cyclase"/>
</dbReference>
<dbReference type="NCBIfam" id="TIGR00254">
    <property type="entry name" value="GGDEF"/>
    <property type="match status" value="1"/>
</dbReference>
<gene>
    <name evidence="5" type="ORF">ACZ87_02640</name>
</gene>
<evidence type="ECO:0000256" key="1">
    <source>
        <dbReference type="ARBA" id="ARBA00004665"/>
    </source>
</evidence>
<dbReference type="AlphaFoldDB" id="A0A328TRZ6"/>
<dbReference type="PROSITE" id="PS50887">
    <property type="entry name" value="GGDEF"/>
    <property type="match status" value="1"/>
</dbReference>
<evidence type="ECO:0000313" key="6">
    <source>
        <dbReference type="Proteomes" id="UP000244334"/>
    </source>
</evidence>
<dbReference type="PANTHER" id="PTHR45138:SF9">
    <property type="entry name" value="DIGUANYLATE CYCLASE DGCM-RELATED"/>
    <property type="match status" value="1"/>
</dbReference>
<keyword evidence="6" id="KW-1185">Reference proteome</keyword>
<dbReference type="PANTHER" id="PTHR45138">
    <property type="entry name" value="REGULATORY COMPONENTS OF SENSORY TRANSDUCTION SYSTEM"/>
    <property type="match status" value="1"/>
</dbReference>
<evidence type="ECO:0000259" key="4">
    <source>
        <dbReference type="PROSITE" id="PS50887"/>
    </source>
</evidence>
<dbReference type="GO" id="GO:1902201">
    <property type="term" value="P:negative regulation of bacterial-type flagellum-dependent cell motility"/>
    <property type="evidence" value="ECO:0007669"/>
    <property type="project" value="TreeGrafter"/>
</dbReference>
<dbReference type="Gene3D" id="3.30.70.270">
    <property type="match status" value="1"/>
</dbReference>
<dbReference type="InterPro" id="IPR000160">
    <property type="entry name" value="GGDEF_dom"/>
</dbReference>
<dbReference type="Pfam" id="PF00990">
    <property type="entry name" value="GGDEF"/>
    <property type="match status" value="1"/>
</dbReference>
<dbReference type="InterPro" id="IPR029787">
    <property type="entry name" value="Nucleotide_cyclase"/>
</dbReference>
<dbReference type="SUPFAM" id="SSF55073">
    <property type="entry name" value="Nucleotide cyclase"/>
    <property type="match status" value="1"/>
</dbReference>
<organism evidence="5 6">
    <name type="scientific">Candidatus Erwinia dacicola</name>
    <dbReference type="NCBI Taxonomy" id="252393"/>
    <lineage>
        <taxon>Bacteria</taxon>
        <taxon>Pseudomonadati</taxon>
        <taxon>Pseudomonadota</taxon>
        <taxon>Gammaproteobacteria</taxon>
        <taxon>Enterobacterales</taxon>
        <taxon>Erwiniaceae</taxon>
        <taxon>Erwinia</taxon>
    </lineage>
</organism>
<proteinExistence type="predicted"/>
<name>A0A328TRZ6_9GAMM</name>
<dbReference type="Proteomes" id="UP000244334">
    <property type="component" value="Unassembled WGS sequence"/>
</dbReference>
<evidence type="ECO:0000256" key="2">
    <source>
        <dbReference type="ARBA" id="ARBA00012528"/>
    </source>
</evidence>
<dbReference type="GO" id="GO:0043709">
    <property type="term" value="P:cell adhesion involved in single-species biofilm formation"/>
    <property type="evidence" value="ECO:0007669"/>
    <property type="project" value="TreeGrafter"/>
</dbReference>
<evidence type="ECO:0000256" key="3">
    <source>
        <dbReference type="ARBA" id="ARBA00034247"/>
    </source>
</evidence>
<evidence type="ECO:0000313" key="5">
    <source>
        <dbReference type="EMBL" id="RAP70556.1"/>
    </source>
</evidence>
<feature type="domain" description="GGDEF" evidence="4">
    <location>
        <begin position="16"/>
        <end position="129"/>
    </location>
</feature>
<sequence length="129" mass="14547">NSGIKFTIARSLQQCHLHHVSRLYLDSFKAFNYTYGHLAEDDCLKQIAHTLSCLPHRPEDFVTRYDSEEFALIMPRADRTAALRFAGQATEAVAITERSEVARHQLIAGADKALYIAKRAGKNRVSENT</sequence>
<comment type="catalytic activity">
    <reaction evidence="3">
        <text>2 GTP = 3',3'-c-di-GMP + 2 diphosphate</text>
        <dbReference type="Rhea" id="RHEA:24898"/>
        <dbReference type="ChEBI" id="CHEBI:33019"/>
        <dbReference type="ChEBI" id="CHEBI:37565"/>
        <dbReference type="ChEBI" id="CHEBI:58805"/>
        <dbReference type="EC" id="2.7.7.65"/>
    </reaction>
</comment>
<dbReference type="SMART" id="SM00267">
    <property type="entry name" value="GGDEF"/>
    <property type="match status" value="1"/>
</dbReference>
<comment type="caution">
    <text evidence="5">The sequence shown here is derived from an EMBL/GenBank/DDBJ whole genome shotgun (WGS) entry which is preliminary data.</text>
</comment>
<dbReference type="InterPro" id="IPR043128">
    <property type="entry name" value="Rev_trsase/Diguanyl_cyclase"/>
</dbReference>
<reference evidence="5" key="1">
    <citation type="submission" date="2018-04" db="EMBL/GenBank/DDBJ databases">
        <title>Genomes of the Obligate Erwinia dacicola and Facultative Enterobacter sp. OLF Endosymbionts of the Olive Fruit fly, Bactrocera oleae.</title>
        <authorList>
            <person name="Estes A.M."/>
            <person name="Hearn D.J."/>
            <person name="Agarwal S."/>
            <person name="Pierson E.A."/>
            <person name="Dunning-Hotopp J.C."/>
        </authorList>
    </citation>
    <scope>NUCLEOTIDE SEQUENCE [LARGE SCALE GENOMIC DNA]</scope>
    <source>
        <strain evidence="5">Oroville</strain>
    </source>
</reference>
<dbReference type="RefSeq" id="WP_162475501.1">
    <property type="nucleotide sequence ID" value="NZ_LJAM02000316.1"/>
</dbReference>
<comment type="pathway">
    <text evidence="1">Purine metabolism; 3',5'-cyclic di-GMP biosynthesis.</text>
</comment>
<dbReference type="EC" id="2.7.7.65" evidence="2"/>